<organism evidence="3 4">
    <name type="scientific">Fusarium agapanthi</name>
    <dbReference type="NCBI Taxonomy" id="1803897"/>
    <lineage>
        <taxon>Eukaryota</taxon>
        <taxon>Fungi</taxon>
        <taxon>Dikarya</taxon>
        <taxon>Ascomycota</taxon>
        <taxon>Pezizomycotina</taxon>
        <taxon>Sordariomycetes</taxon>
        <taxon>Hypocreomycetidae</taxon>
        <taxon>Hypocreales</taxon>
        <taxon>Nectriaceae</taxon>
        <taxon>Fusarium</taxon>
        <taxon>Fusarium fujikuroi species complex</taxon>
    </lineage>
</organism>
<feature type="region of interest" description="Disordered" evidence="1">
    <location>
        <begin position="15"/>
        <end position="113"/>
    </location>
</feature>
<dbReference type="OrthoDB" id="2444812at2759"/>
<feature type="compositionally biased region" description="Low complexity" evidence="1">
    <location>
        <begin position="99"/>
        <end position="111"/>
    </location>
</feature>
<feature type="compositionally biased region" description="Polar residues" evidence="1">
    <location>
        <begin position="155"/>
        <end position="168"/>
    </location>
</feature>
<name>A0A9P5B345_9HYPO</name>
<reference evidence="3" key="1">
    <citation type="submission" date="2020-01" db="EMBL/GenBank/DDBJ databases">
        <title>Identification and distribution of gene clusters putatively required for synthesis of sphingolipid metabolism inhibitors in phylogenetically diverse species of the filamentous fungus Fusarium.</title>
        <authorList>
            <person name="Kim H.-S."/>
            <person name="Busman M."/>
            <person name="Brown D.W."/>
            <person name="Divon H."/>
            <person name="Uhlig S."/>
            <person name="Proctor R.H."/>
        </authorList>
    </citation>
    <scope>NUCLEOTIDE SEQUENCE</scope>
    <source>
        <strain evidence="3">NRRL 31653</strain>
    </source>
</reference>
<evidence type="ECO:0000313" key="4">
    <source>
        <dbReference type="Proteomes" id="UP000737391"/>
    </source>
</evidence>
<proteinExistence type="predicted"/>
<protein>
    <submittedName>
        <fullName evidence="3">Zinc finger ZZ-type and EF-hand domain containing protein 1</fullName>
    </submittedName>
</protein>
<accession>A0A9P5B345</accession>
<gene>
    <name evidence="3" type="ORF">FAGAP_10339</name>
</gene>
<feature type="compositionally biased region" description="Low complexity" evidence="1">
    <location>
        <begin position="44"/>
        <end position="85"/>
    </location>
</feature>
<feature type="compositionally biased region" description="Polar residues" evidence="1">
    <location>
        <begin position="21"/>
        <end position="43"/>
    </location>
</feature>
<dbReference type="Proteomes" id="UP000737391">
    <property type="component" value="Unassembled WGS sequence"/>
</dbReference>
<evidence type="ECO:0000256" key="2">
    <source>
        <dbReference type="SAM" id="Phobius"/>
    </source>
</evidence>
<keyword evidence="2" id="KW-0812">Transmembrane</keyword>
<feature type="transmembrane region" description="Helical" evidence="2">
    <location>
        <begin position="180"/>
        <end position="198"/>
    </location>
</feature>
<feature type="region of interest" description="Disordered" evidence="1">
    <location>
        <begin position="134"/>
        <end position="178"/>
    </location>
</feature>
<evidence type="ECO:0000313" key="3">
    <source>
        <dbReference type="EMBL" id="KAF4493540.1"/>
    </source>
</evidence>
<keyword evidence="2" id="KW-0472">Membrane</keyword>
<feature type="compositionally biased region" description="Basic and acidic residues" evidence="1">
    <location>
        <begin position="169"/>
        <end position="178"/>
    </location>
</feature>
<dbReference type="AlphaFoldDB" id="A0A9P5B345"/>
<dbReference type="EMBL" id="LUFC02000882">
    <property type="protein sequence ID" value="KAF4493540.1"/>
    <property type="molecule type" value="Genomic_DNA"/>
</dbReference>
<keyword evidence="4" id="KW-1185">Reference proteome</keyword>
<sequence length="258" mass="28594">MPFLNNFKKEFEGLNLGERLGQQQGAYSPAPQTTEPSYQSNNDPYQNQQQAYGQPPYPGQNQQSSGYQSYNGQSQQSYPGQQYSGLQTHSLQPQPPPYKTYQPPQQPQHQQWCYVETSGRSSWQAPSDLAPLPGMLAFPGSLNTHSRGHDGQMTHLGQPQYANPQDSRPSLHDKEKKSSTFLAAAGGFAAGGAAGYFVKERIDKRKAKKHGHTAEDFSDFAHFPAWEVDLECNICEQVISEIASRKERSAKAKGRGAT</sequence>
<comment type="caution">
    <text evidence="3">The sequence shown here is derived from an EMBL/GenBank/DDBJ whole genome shotgun (WGS) entry which is preliminary data.</text>
</comment>
<evidence type="ECO:0000256" key="1">
    <source>
        <dbReference type="SAM" id="MobiDB-lite"/>
    </source>
</evidence>
<keyword evidence="2" id="KW-1133">Transmembrane helix</keyword>